<keyword evidence="4 6" id="KW-0472">Membrane</keyword>
<feature type="transmembrane region" description="Helical" evidence="6">
    <location>
        <begin position="21"/>
        <end position="41"/>
    </location>
</feature>
<dbReference type="PATRIC" id="fig|264251.5.peg.218"/>
<evidence type="ECO:0000259" key="7">
    <source>
        <dbReference type="PROSITE" id="PS50850"/>
    </source>
</evidence>
<reference evidence="8 9" key="1">
    <citation type="submission" date="2014-05" db="EMBL/GenBank/DDBJ databases">
        <title>Cellulosimicrobium funkei U11 genome.</title>
        <authorList>
            <person name="Hu C."/>
            <person name="Gong Y."/>
            <person name="Wan W."/>
            <person name="Jiang M."/>
        </authorList>
    </citation>
    <scope>NUCLEOTIDE SEQUENCE [LARGE SCALE GENOMIC DNA]</scope>
    <source>
        <strain evidence="8 9">U11</strain>
    </source>
</reference>
<evidence type="ECO:0000256" key="2">
    <source>
        <dbReference type="ARBA" id="ARBA00022692"/>
    </source>
</evidence>
<name>A0A0H2KSK6_9MICO</name>
<organism evidence="8 9">
    <name type="scientific">Cellulosimicrobium funkei</name>
    <dbReference type="NCBI Taxonomy" id="264251"/>
    <lineage>
        <taxon>Bacteria</taxon>
        <taxon>Bacillati</taxon>
        <taxon>Actinomycetota</taxon>
        <taxon>Actinomycetes</taxon>
        <taxon>Micrococcales</taxon>
        <taxon>Promicromonosporaceae</taxon>
        <taxon>Cellulosimicrobium</taxon>
    </lineage>
</organism>
<dbReference type="PANTHER" id="PTHR23514:SF13">
    <property type="entry name" value="INNER MEMBRANE PROTEIN YBJJ"/>
    <property type="match status" value="1"/>
</dbReference>
<protein>
    <recommendedName>
        <fullName evidence="7">Major facilitator superfamily (MFS) profile domain-containing protein</fullName>
    </recommendedName>
</protein>
<comment type="caution">
    <text evidence="8">The sequence shown here is derived from an EMBL/GenBank/DDBJ whole genome shotgun (WGS) entry which is preliminary data.</text>
</comment>
<dbReference type="PANTHER" id="PTHR23514">
    <property type="entry name" value="BYPASS OF STOP CODON PROTEIN 6"/>
    <property type="match status" value="1"/>
</dbReference>
<gene>
    <name evidence="8" type="ORF">FB00_01070</name>
</gene>
<evidence type="ECO:0000256" key="5">
    <source>
        <dbReference type="SAM" id="MobiDB-lite"/>
    </source>
</evidence>
<dbReference type="PROSITE" id="PS50850">
    <property type="entry name" value="MFS"/>
    <property type="match status" value="1"/>
</dbReference>
<evidence type="ECO:0000256" key="4">
    <source>
        <dbReference type="ARBA" id="ARBA00023136"/>
    </source>
</evidence>
<sequence>MSRTPPVSGSDRALTDRAVVARARWALMVQFGLFGVIGASWMSRLPSVREALGISASQLGLLLVVGGLGSLVSVVSAGAVVARFGSRTTLVVATVGNVVGFGLVALGTGTGGVVLFAAGAFLNGVCGALTNVPINICAASVEQHVGRAILPHFHAAFSIGAACGALVAAAFSWAHVGITAQILVVTLAVTVARAALIAPATALAPDRVAPGAPAPSGATDPDDDGAAPAAATSPRRGAGVRAALAAWREPRTLLIGLVLLASSLSEGSAGNWLSIAVVDGFEVREALGAVAYGTFVGAMTVFRFAGTGLIDRFGRVSVLRASGVSALVGLLVFGLAPSLPLAWVGIVLWGCGAALANPVAIAAASDDPAHAAPRVAVATSFSTVAMLTAPPLLGLLVDQVGARHMLLVICAATVLSLAVAGQVRPLPRPAPHPVTTTLAEDAEPAR</sequence>
<dbReference type="InterPro" id="IPR051788">
    <property type="entry name" value="MFS_Transporter"/>
</dbReference>
<dbReference type="RefSeq" id="WP_156186247.1">
    <property type="nucleotide sequence ID" value="NZ_JNBQ01000001.1"/>
</dbReference>
<dbReference type="Proteomes" id="UP000035265">
    <property type="component" value="Unassembled WGS sequence"/>
</dbReference>
<dbReference type="Gene3D" id="1.20.1250.20">
    <property type="entry name" value="MFS general substrate transporter like domains"/>
    <property type="match status" value="2"/>
</dbReference>
<accession>A0A0H2KSK6</accession>
<proteinExistence type="predicted"/>
<feature type="transmembrane region" description="Helical" evidence="6">
    <location>
        <begin position="286"/>
        <end position="306"/>
    </location>
</feature>
<dbReference type="GO" id="GO:0022857">
    <property type="term" value="F:transmembrane transporter activity"/>
    <property type="evidence" value="ECO:0007669"/>
    <property type="project" value="InterPro"/>
</dbReference>
<feature type="transmembrane region" description="Helical" evidence="6">
    <location>
        <begin position="180"/>
        <end position="198"/>
    </location>
</feature>
<feature type="transmembrane region" description="Helical" evidence="6">
    <location>
        <begin position="402"/>
        <end position="420"/>
    </location>
</feature>
<evidence type="ECO:0000313" key="9">
    <source>
        <dbReference type="Proteomes" id="UP000035265"/>
    </source>
</evidence>
<evidence type="ECO:0000256" key="1">
    <source>
        <dbReference type="ARBA" id="ARBA00004651"/>
    </source>
</evidence>
<dbReference type="SUPFAM" id="SSF103473">
    <property type="entry name" value="MFS general substrate transporter"/>
    <property type="match status" value="1"/>
</dbReference>
<feature type="region of interest" description="Disordered" evidence="5">
    <location>
        <begin position="208"/>
        <end position="234"/>
    </location>
</feature>
<feature type="compositionally biased region" description="Low complexity" evidence="5">
    <location>
        <begin position="208"/>
        <end position="219"/>
    </location>
</feature>
<dbReference type="Pfam" id="PF07690">
    <property type="entry name" value="MFS_1"/>
    <property type="match status" value="1"/>
</dbReference>
<dbReference type="InterPro" id="IPR011701">
    <property type="entry name" value="MFS"/>
</dbReference>
<feature type="domain" description="Major facilitator superfamily (MFS) profile" evidence="7">
    <location>
        <begin position="18"/>
        <end position="428"/>
    </location>
</feature>
<dbReference type="EMBL" id="JNBQ01000001">
    <property type="protein sequence ID" value="KLN36471.1"/>
    <property type="molecule type" value="Genomic_DNA"/>
</dbReference>
<feature type="transmembrane region" description="Helical" evidence="6">
    <location>
        <begin position="153"/>
        <end position="174"/>
    </location>
</feature>
<evidence type="ECO:0000313" key="8">
    <source>
        <dbReference type="EMBL" id="KLN36471.1"/>
    </source>
</evidence>
<dbReference type="AlphaFoldDB" id="A0A0H2KSK6"/>
<keyword evidence="3 6" id="KW-1133">Transmembrane helix</keyword>
<feature type="transmembrane region" description="Helical" evidence="6">
    <location>
        <begin position="61"/>
        <end position="82"/>
    </location>
</feature>
<comment type="subcellular location">
    <subcellularLocation>
        <location evidence="1">Cell membrane</location>
        <topology evidence="1">Multi-pass membrane protein</topology>
    </subcellularLocation>
</comment>
<keyword evidence="9" id="KW-1185">Reference proteome</keyword>
<dbReference type="InterPro" id="IPR020846">
    <property type="entry name" value="MFS_dom"/>
</dbReference>
<dbReference type="GO" id="GO:0005886">
    <property type="term" value="C:plasma membrane"/>
    <property type="evidence" value="ECO:0007669"/>
    <property type="project" value="UniProtKB-SubCell"/>
</dbReference>
<feature type="transmembrane region" description="Helical" evidence="6">
    <location>
        <begin position="375"/>
        <end position="396"/>
    </location>
</feature>
<keyword evidence="2 6" id="KW-0812">Transmembrane</keyword>
<dbReference type="STRING" id="264251.FB00_01070"/>
<evidence type="ECO:0000256" key="3">
    <source>
        <dbReference type="ARBA" id="ARBA00022989"/>
    </source>
</evidence>
<evidence type="ECO:0000256" key="6">
    <source>
        <dbReference type="SAM" id="Phobius"/>
    </source>
</evidence>
<dbReference type="InterPro" id="IPR036259">
    <property type="entry name" value="MFS_trans_sf"/>
</dbReference>